<sequence length="272" mass="30853">MPPLFSTAYHQCRWNYRDVEDVENVDAKELRSHDMLKKGKLLVFQWCKSARVREKTDTLYFYITFTAKAEGEIDAFYCDTKVRRRGGVYKVLSFSRRTEEGTYQKDKPYVNLTKPESLSLINECASAAVRLYNFKMDAVMDSPRVMMAYHPLSLGENAYHIRFKARKTSSRPASICYATVIVDDEVEGTQKFVFPIERGQKTDGYVVESFIICPGSWQTGHAECQDKTAEMMTQISLEALKPAAVDVEDESPIEGNSLISVIGRGGLDSADE</sequence>
<name>A0A9Q0J4Y8_9ROSI</name>
<accession>A0A9Q0J4Y8</accession>
<keyword evidence="2" id="KW-1185">Reference proteome</keyword>
<dbReference type="AlphaFoldDB" id="A0A9Q0J4Y8"/>
<reference evidence="1" key="1">
    <citation type="submission" date="2022-02" db="EMBL/GenBank/DDBJ databases">
        <authorList>
            <person name="Henning P.M."/>
            <person name="McCubbin A.G."/>
            <person name="Shore J.S."/>
        </authorList>
    </citation>
    <scope>NUCLEOTIDE SEQUENCE</scope>
    <source>
        <strain evidence="1">F60SS</strain>
        <tissue evidence="1">Leaves</tissue>
    </source>
</reference>
<reference evidence="1" key="2">
    <citation type="journal article" date="2023" name="Plants (Basel)">
        <title>Annotation of the Turnera subulata (Passifloraceae) Draft Genome Reveals the S-Locus Evolved after the Divergence of Turneroideae from Passifloroideae in a Stepwise Manner.</title>
        <authorList>
            <person name="Henning P.M."/>
            <person name="Roalson E.H."/>
            <person name="Mir W."/>
            <person name="McCubbin A.G."/>
            <person name="Shore J.S."/>
        </authorList>
    </citation>
    <scope>NUCLEOTIDE SEQUENCE</scope>
    <source>
        <strain evidence="1">F60SS</strain>
    </source>
</reference>
<dbReference type="EMBL" id="JAKUCV010006149">
    <property type="protein sequence ID" value="KAJ4828524.1"/>
    <property type="molecule type" value="Genomic_DNA"/>
</dbReference>
<gene>
    <name evidence="1" type="ORF">Tsubulata_002852</name>
</gene>
<dbReference type="Proteomes" id="UP001141552">
    <property type="component" value="Unassembled WGS sequence"/>
</dbReference>
<evidence type="ECO:0000313" key="2">
    <source>
        <dbReference type="Proteomes" id="UP001141552"/>
    </source>
</evidence>
<comment type="caution">
    <text evidence="1">The sequence shown here is derived from an EMBL/GenBank/DDBJ whole genome shotgun (WGS) entry which is preliminary data.</text>
</comment>
<protein>
    <submittedName>
        <fullName evidence="1">Uncharacterized protein</fullName>
    </submittedName>
</protein>
<evidence type="ECO:0000313" key="1">
    <source>
        <dbReference type="EMBL" id="KAJ4828524.1"/>
    </source>
</evidence>
<proteinExistence type="predicted"/>
<organism evidence="1 2">
    <name type="scientific">Turnera subulata</name>
    <dbReference type="NCBI Taxonomy" id="218843"/>
    <lineage>
        <taxon>Eukaryota</taxon>
        <taxon>Viridiplantae</taxon>
        <taxon>Streptophyta</taxon>
        <taxon>Embryophyta</taxon>
        <taxon>Tracheophyta</taxon>
        <taxon>Spermatophyta</taxon>
        <taxon>Magnoliopsida</taxon>
        <taxon>eudicotyledons</taxon>
        <taxon>Gunneridae</taxon>
        <taxon>Pentapetalae</taxon>
        <taxon>rosids</taxon>
        <taxon>fabids</taxon>
        <taxon>Malpighiales</taxon>
        <taxon>Passifloraceae</taxon>
        <taxon>Turnera</taxon>
    </lineage>
</organism>